<keyword evidence="1" id="KW-0812">Transmembrane</keyword>
<dbReference type="AlphaFoldDB" id="A0A8J6QLX2"/>
<name>A0A8J6QLX2_9GAMM</name>
<keyword evidence="3" id="KW-1185">Reference proteome</keyword>
<gene>
    <name evidence="2" type="ORF">IC617_15050</name>
</gene>
<dbReference type="EMBL" id="JACXAF010000022">
    <property type="protein sequence ID" value="MBD1390747.1"/>
    <property type="molecule type" value="Genomic_DNA"/>
</dbReference>
<comment type="caution">
    <text evidence="2">The sequence shown here is derived from an EMBL/GenBank/DDBJ whole genome shotgun (WGS) entry which is preliminary data.</text>
</comment>
<protein>
    <submittedName>
        <fullName evidence="2">Uncharacterized protein</fullName>
    </submittedName>
</protein>
<sequence>MSNNRKIFSFVLGSILGTGFMLIVNVFFYPDYGGSYPEGKVVSSRNTVQDCQIGMTKNIHSIKYSHNETHDSDHEPKFRSLDEILEGGLTESEVLVLEHGNEEIYASELPEISERLLIRIVSKMIMLDDPYTRRYLTRLVKKSSDNNKLSAVRLLLESHRKSDHQIAIELAKSIDEPILVAEIFQHIFQHQFDSELTYFLLESVAGIEALKNEEGNINNLIDFYYQSESVELKSMLLVAMTPSVLNDSRYQQILALIQSSSLPDSSESLEILREWVKQSRTNLTTSQANSLTHQMNLLAMNDYETFAKRRHALEIVKILNYIH</sequence>
<dbReference type="Proteomes" id="UP000638014">
    <property type="component" value="Unassembled WGS sequence"/>
</dbReference>
<evidence type="ECO:0000256" key="1">
    <source>
        <dbReference type="SAM" id="Phobius"/>
    </source>
</evidence>
<evidence type="ECO:0000313" key="3">
    <source>
        <dbReference type="Proteomes" id="UP000638014"/>
    </source>
</evidence>
<feature type="transmembrane region" description="Helical" evidence="1">
    <location>
        <begin position="7"/>
        <end position="29"/>
    </location>
</feature>
<evidence type="ECO:0000313" key="2">
    <source>
        <dbReference type="EMBL" id="MBD1390747.1"/>
    </source>
</evidence>
<keyword evidence="1" id="KW-1133">Transmembrane helix</keyword>
<dbReference type="RefSeq" id="WP_191145812.1">
    <property type="nucleotide sequence ID" value="NZ_JACXAF010000022.1"/>
</dbReference>
<proteinExistence type="predicted"/>
<organism evidence="2 3">
    <name type="scientific">Neiella litorisoli</name>
    <dbReference type="NCBI Taxonomy" id="2771431"/>
    <lineage>
        <taxon>Bacteria</taxon>
        <taxon>Pseudomonadati</taxon>
        <taxon>Pseudomonadota</taxon>
        <taxon>Gammaproteobacteria</taxon>
        <taxon>Alteromonadales</taxon>
        <taxon>Echinimonadaceae</taxon>
        <taxon>Neiella</taxon>
    </lineage>
</organism>
<accession>A0A8J6QLX2</accession>
<keyword evidence="1" id="KW-0472">Membrane</keyword>
<reference evidence="2" key="1">
    <citation type="submission" date="2020-09" db="EMBL/GenBank/DDBJ databases">
        <title>A novel bacterium of genus Neiella, isolated from South China Sea.</title>
        <authorList>
            <person name="Huang H."/>
            <person name="Mo K."/>
            <person name="Hu Y."/>
        </authorList>
    </citation>
    <scope>NUCLEOTIDE SEQUENCE</scope>
    <source>
        <strain evidence="2">HB171785</strain>
    </source>
</reference>